<feature type="active site" description="Proton donor" evidence="8">
    <location>
        <position position="41"/>
    </location>
</feature>
<dbReference type="GO" id="GO:0004019">
    <property type="term" value="F:adenylosuccinate synthase activity"/>
    <property type="evidence" value="ECO:0007669"/>
    <property type="project" value="UniProtKB-UniRule"/>
</dbReference>
<dbReference type="InterPro" id="IPR027417">
    <property type="entry name" value="P-loop_NTPase"/>
</dbReference>
<dbReference type="FunFam" id="3.90.170.10:FF:000001">
    <property type="entry name" value="Adenylosuccinate synthetase"/>
    <property type="match status" value="1"/>
</dbReference>
<dbReference type="GO" id="GO:0046040">
    <property type="term" value="P:IMP metabolic process"/>
    <property type="evidence" value="ECO:0007669"/>
    <property type="project" value="TreeGrafter"/>
</dbReference>
<comment type="similarity">
    <text evidence="8 9">Belongs to the adenylosuccinate synthetase family.</text>
</comment>
<organism evidence="10 11">
    <name type="scientific">Bradymonas sediminis</name>
    <dbReference type="NCBI Taxonomy" id="1548548"/>
    <lineage>
        <taxon>Bacteria</taxon>
        <taxon>Deltaproteobacteria</taxon>
        <taxon>Bradymonadales</taxon>
        <taxon>Bradymonadaceae</taxon>
        <taxon>Bradymonas</taxon>
    </lineage>
</organism>
<keyword evidence="2 8" id="KW-0436">Ligase</keyword>
<feature type="binding site" description="in other chain" evidence="8">
    <location>
        <begin position="13"/>
        <end position="16"/>
    </location>
    <ligand>
        <name>IMP</name>
        <dbReference type="ChEBI" id="CHEBI:58053"/>
        <note>ligand shared between dimeric partners</note>
    </ligand>
</feature>
<keyword evidence="6 8" id="KW-0460">Magnesium</keyword>
<dbReference type="EC" id="6.3.4.4" evidence="8 9"/>
<reference evidence="10 11" key="1">
    <citation type="submission" date="2018-06" db="EMBL/GenBank/DDBJ databases">
        <title>Lujinxingia sediminis gen. nov. sp. nov., a new facultative anaerobic member of the class Deltaproteobacteria, and proposal of Lujinxingaceae fam. nov.</title>
        <authorList>
            <person name="Guo L.-Y."/>
            <person name="Li C.-M."/>
            <person name="Wang S."/>
            <person name="Du Z.-J."/>
        </authorList>
    </citation>
    <scope>NUCLEOTIDE SEQUENCE [LARGE SCALE GENOMIC DNA]</scope>
    <source>
        <strain evidence="10 11">FA350</strain>
    </source>
</reference>
<comment type="subcellular location">
    <subcellularLocation>
        <location evidence="8">Cytoplasm</location>
    </subcellularLocation>
</comment>
<evidence type="ECO:0000256" key="9">
    <source>
        <dbReference type="RuleBase" id="RU000520"/>
    </source>
</evidence>
<dbReference type="NCBIfam" id="NF002223">
    <property type="entry name" value="PRK01117.1"/>
    <property type="match status" value="1"/>
</dbReference>
<dbReference type="InterPro" id="IPR018220">
    <property type="entry name" value="Adenylosuccin_syn_GTP-bd"/>
</dbReference>
<comment type="subunit">
    <text evidence="1 8">Homodimer.</text>
</comment>
<feature type="active site" description="Proton acceptor" evidence="8">
    <location>
        <position position="13"/>
    </location>
</feature>
<evidence type="ECO:0000256" key="5">
    <source>
        <dbReference type="ARBA" id="ARBA00022755"/>
    </source>
</evidence>
<sequence length="434" mass="47554">MAANVIIGAQWGDEGKGKVVDLYTEFADIVVRFQGGNNAGHTLVIQRDGKPQKTVLHLIPSGILHDDKTCVIAQGVVVDPDILIEEIDALRHRGYFQRDEQLLIAEDASIIMPYHRELEELREAAAGDASFGTKGRGVGPCYEDKVGRRSIFVRDLLDEPRLVEKVRAALPEKNALLHWYGYPPLDFNKVIDDLLDRAPRIAPFVGNANRFVHEAMSRGRDILFEGAHGTMLDVALGTYPYVTASHTTSAGACVGAGVAPSRIDGTIGIAKAYCTRMGAGPFPTGLDDKIGEHLREAGKEYDTMTGRARRCGWIDVAALRYAVRVNGFTGLAVTKLDVLSGLDNVKICVGYRDPAGNEYTEPIMDPEVLETLEPIYEVLPGWREDISGVRVLEELPAAARHFLSCLQTLLEVPIALVSVGPKRSETIVVQNIYR</sequence>
<comment type="function">
    <text evidence="8">Plays an important role in the de novo pathway of purine nucleotide biosynthesis. Catalyzes the first committed step in the biosynthesis of AMP from IMP.</text>
</comment>
<dbReference type="NCBIfam" id="TIGR00184">
    <property type="entry name" value="purA"/>
    <property type="match status" value="1"/>
</dbReference>
<evidence type="ECO:0000256" key="4">
    <source>
        <dbReference type="ARBA" id="ARBA00022741"/>
    </source>
</evidence>
<dbReference type="Gene3D" id="3.40.440.10">
    <property type="entry name" value="Adenylosuccinate Synthetase, subunit A, domain 1"/>
    <property type="match status" value="1"/>
</dbReference>
<dbReference type="GO" id="GO:0005737">
    <property type="term" value="C:cytoplasm"/>
    <property type="evidence" value="ECO:0007669"/>
    <property type="project" value="UniProtKB-SubCell"/>
</dbReference>
<comment type="cofactor">
    <cofactor evidence="8">
        <name>Mg(2+)</name>
        <dbReference type="ChEBI" id="CHEBI:18420"/>
    </cofactor>
    <text evidence="8">Binds 1 Mg(2+) ion per subunit.</text>
</comment>
<feature type="binding site" evidence="8">
    <location>
        <begin position="418"/>
        <end position="420"/>
    </location>
    <ligand>
        <name>GTP</name>
        <dbReference type="ChEBI" id="CHEBI:37565"/>
    </ligand>
</feature>
<dbReference type="KEGG" id="bsed:DN745_02750"/>
<dbReference type="SUPFAM" id="SSF52540">
    <property type="entry name" value="P-loop containing nucleoside triphosphate hydrolases"/>
    <property type="match status" value="1"/>
</dbReference>
<dbReference type="GO" id="GO:0000287">
    <property type="term" value="F:magnesium ion binding"/>
    <property type="evidence" value="ECO:0007669"/>
    <property type="project" value="UniProtKB-UniRule"/>
</dbReference>
<evidence type="ECO:0000313" key="11">
    <source>
        <dbReference type="Proteomes" id="UP000249799"/>
    </source>
</evidence>
<dbReference type="Gene3D" id="3.90.170.10">
    <property type="entry name" value="Adenylosuccinate Synthetase, subunit A, domain 3"/>
    <property type="match status" value="1"/>
</dbReference>
<protein>
    <recommendedName>
        <fullName evidence="8 9">Adenylosuccinate synthetase</fullName>
        <shortName evidence="8">AMPSase</shortName>
        <shortName evidence="8">AdSS</shortName>
        <ecNumber evidence="8 9">6.3.4.4</ecNumber>
    </recommendedName>
    <alternativeName>
        <fullName evidence="8">IMP--aspartate ligase</fullName>
    </alternativeName>
</protein>
<feature type="binding site" evidence="8">
    <location>
        <begin position="303"/>
        <end position="309"/>
    </location>
    <ligand>
        <name>substrate</name>
    </ligand>
</feature>
<proteinExistence type="inferred from homology"/>
<dbReference type="CDD" id="cd03108">
    <property type="entry name" value="AdSS"/>
    <property type="match status" value="1"/>
</dbReference>
<name>A0A2Z4FHZ8_9DELT</name>
<feature type="binding site" evidence="8">
    <location>
        <begin position="335"/>
        <end position="337"/>
    </location>
    <ligand>
        <name>GTP</name>
        <dbReference type="ChEBI" id="CHEBI:37565"/>
    </ligand>
</feature>
<evidence type="ECO:0000256" key="1">
    <source>
        <dbReference type="ARBA" id="ARBA00011738"/>
    </source>
</evidence>
<dbReference type="AlphaFoldDB" id="A0A2Z4FHZ8"/>
<feature type="binding site" evidence="8">
    <location>
        <position position="40"/>
    </location>
    <ligand>
        <name>Mg(2+)</name>
        <dbReference type="ChEBI" id="CHEBI:18420"/>
    </ligand>
</feature>
<evidence type="ECO:0000256" key="8">
    <source>
        <dbReference type="HAMAP-Rule" id="MF_00011"/>
    </source>
</evidence>
<accession>A0A2Z4FHZ8</accession>
<dbReference type="UniPathway" id="UPA00075">
    <property type="reaction ID" value="UER00335"/>
</dbReference>
<evidence type="ECO:0000256" key="2">
    <source>
        <dbReference type="ARBA" id="ARBA00022598"/>
    </source>
</evidence>
<dbReference type="InterPro" id="IPR042110">
    <property type="entry name" value="Adenylosuccinate_synth_dom2"/>
</dbReference>
<feature type="binding site" evidence="8">
    <location>
        <begin position="12"/>
        <end position="18"/>
    </location>
    <ligand>
        <name>GTP</name>
        <dbReference type="ChEBI" id="CHEBI:37565"/>
    </ligand>
</feature>
<keyword evidence="8" id="KW-0963">Cytoplasm</keyword>
<dbReference type="EMBL" id="CP030032">
    <property type="protein sequence ID" value="AWV88316.1"/>
    <property type="molecule type" value="Genomic_DNA"/>
</dbReference>
<evidence type="ECO:0000256" key="6">
    <source>
        <dbReference type="ARBA" id="ARBA00022842"/>
    </source>
</evidence>
<dbReference type="GO" id="GO:0044208">
    <property type="term" value="P:'de novo' AMP biosynthetic process"/>
    <property type="evidence" value="ECO:0007669"/>
    <property type="project" value="UniProtKB-UniRule"/>
</dbReference>
<feature type="binding site" description="in other chain" evidence="8">
    <location>
        <begin position="38"/>
        <end position="41"/>
    </location>
    <ligand>
        <name>IMP</name>
        <dbReference type="ChEBI" id="CHEBI:58053"/>
        <note>ligand shared between dimeric partners</note>
    </ligand>
</feature>
<comment type="catalytic activity">
    <reaction evidence="8 9">
        <text>IMP + L-aspartate + GTP = N(6)-(1,2-dicarboxyethyl)-AMP + GDP + phosphate + 2 H(+)</text>
        <dbReference type="Rhea" id="RHEA:15753"/>
        <dbReference type="ChEBI" id="CHEBI:15378"/>
        <dbReference type="ChEBI" id="CHEBI:29991"/>
        <dbReference type="ChEBI" id="CHEBI:37565"/>
        <dbReference type="ChEBI" id="CHEBI:43474"/>
        <dbReference type="ChEBI" id="CHEBI:57567"/>
        <dbReference type="ChEBI" id="CHEBI:58053"/>
        <dbReference type="ChEBI" id="CHEBI:58189"/>
        <dbReference type="EC" id="6.3.4.4"/>
    </reaction>
</comment>
<comment type="pathway">
    <text evidence="8 9">Purine metabolism; AMP biosynthesis via de novo pathway; AMP from IMP: step 1/2.</text>
</comment>
<keyword evidence="11" id="KW-1185">Reference proteome</keyword>
<dbReference type="InterPro" id="IPR042109">
    <property type="entry name" value="Adenylosuccinate_synth_dom1"/>
</dbReference>
<evidence type="ECO:0000256" key="7">
    <source>
        <dbReference type="ARBA" id="ARBA00023134"/>
    </source>
</evidence>
<dbReference type="SMART" id="SM00788">
    <property type="entry name" value="Adenylsucc_synt"/>
    <property type="match status" value="1"/>
</dbReference>
<feature type="binding site" evidence="8">
    <location>
        <begin position="40"/>
        <end position="42"/>
    </location>
    <ligand>
        <name>GTP</name>
        <dbReference type="ChEBI" id="CHEBI:37565"/>
    </ligand>
</feature>
<feature type="binding site" description="in other chain" evidence="8">
    <location>
        <position position="243"/>
    </location>
    <ligand>
        <name>IMP</name>
        <dbReference type="ChEBI" id="CHEBI:58053"/>
        <note>ligand shared between dimeric partners</note>
    </ligand>
</feature>
<evidence type="ECO:0000256" key="3">
    <source>
        <dbReference type="ARBA" id="ARBA00022723"/>
    </source>
</evidence>
<dbReference type="PANTHER" id="PTHR11846">
    <property type="entry name" value="ADENYLOSUCCINATE SYNTHETASE"/>
    <property type="match status" value="1"/>
</dbReference>
<dbReference type="RefSeq" id="WP_111331952.1">
    <property type="nucleotide sequence ID" value="NZ_CP030032.1"/>
</dbReference>
<feature type="binding site" evidence="8">
    <location>
        <position position="148"/>
    </location>
    <ligand>
        <name>IMP</name>
        <dbReference type="ChEBI" id="CHEBI:58053"/>
        <note>ligand shared between dimeric partners</note>
    </ligand>
</feature>
<dbReference type="GO" id="GO:0005525">
    <property type="term" value="F:GTP binding"/>
    <property type="evidence" value="ECO:0007669"/>
    <property type="project" value="UniProtKB-UniRule"/>
</dbReference>
<keyword evidence="7 8" id="KW-0342">GTP-binding</keyword>
<dbReference type="OrthoDB" id="9807553at2"/>
<dbReference type="Gene3D" id="1.10.300.10">
    <property type="entry name" value="Adenylosuccinate Synthetase, subunit A, domain 2"/>
    <property type="match status" value="1"/>
</dbReference>
<keyword evidence="5 8" id="KW-0658">Purine biosynthesis</keyword>
<dbReference type="FunFam" id="1.10.300.10:FF:000001">
    <property type="entry name" value="Adenylosuccinate synthetase"/>
    <property type="match status" value="1"/>
</dbReference>
<gene>
    <name evidence="8" type="primary">purA</name>
    <name evidence="10" type="ORF">DN745_02750</name>
</gene>
<dbReference type="Pfam" id="PF00709">
    <property type="entry name" value="Adenylsucc_synt"/>
    <property type="match status" value="1"/>
</dbReference>
<feature type="binding site" evidence="8">
    <location>
        <position position="13"/>
    </location>
    <ligand>
        <name>Mg(2+)</name>
        <dbReference type="ChEBI" id="CHEBI:18420"/>
    </ligand>
</feature>
<keyword evidence="3 8" id="KW-0479">Metal-binding</keyword>
<comment type="caution">
    <text evidence="8">Lacks conserved residue(s) required for the propagation of feature annotation.</text>
</comment>
<dbReference type="InterPro" id="IPR042111">
    <property type="entry name" value="Adenylosuccinate_synth_dom3"/>
</dbReference>
<dbReference type="PROSITE" id="PS01266">
    <property type="entry name" value="ADENYLOSUCCIN_SYN_1"/>
    <property type="match status" value="1"/>
</dbReference>
<dbReference type="Proteomes" id="UP000249799">
    <property type="component" value="Chromosome"/>
</dbReference>
<feature type="binding site" evidence="8">
    <location>
        <position position="309"/>
    </location>
    <ligand>
        <name>GTP</name>
        <dbReference type="ChEBI" id="CHEBI:37565"/>
    </ligand>
</feature>
<evidence type="ECO:0000313" key="10">
    <source>
        <dbReference type="EMBL" id="AWV88316.1"/>
    </source>
</evidence>
<dbReference type="InterPro" id="IPR001114">
    <property type="entry name" value="Adenylosuccinate_synthetase"/>
</dbReference>
<feature type="binding site" description="in other chain" evidence="8">
    <location>
        <position position="307"/>
    </location>
    <ligand>
        <name>IMP</name>
        <dbReference type="ChEBI" id="CHEBI:58053"/>
        <note>ligand shared between dimeric partners</note>
    </ligand>
</feature>
<keyword evidence="4 8" id="KW-0547">Nucleotide-binding</keyword>
<dbReference type="HAMAP" id="MF_00011">
    <property type="entry name" value="Adenylosucc_synth"/>
    <property type="match status" value="1"/>
</dbReference>
<dbReference type="PANTHER" id="PTHR11846:SF0">
    <property type="entry name" value="ADENYLOSUCCINATE SYNTHETASE"/>
    <property type="match status" value="1"/>
</dbReference>